<dbReference type="Pfam" id="PF00903">
    <property type="entry name" value="Glyoxalase"/>
    <property type="match status" value="1"/>
</dbReference>
<evidence type="ECO:0000313" key="3">
    <source>
        <dbReference type="Proteomes" id="UP001595847"/>
    </source>
</evidence>
<name>A0ABV8FNM0_9ACTN</name>
<evidence type="ECO:0000313" key="2">
    <source>
        <dbReference type="EMBL" id="MFC3996923.1"/>
    </source>
</evidence>
<organism evidence="2 3">
    <name type="scientific">Nocardiopsis sediminis</name>
    <dbReference type="NCBI Taxonomy" id="1778267"/>
    <lineage>
        <taxon>Bacteria</taxon>
        <taxon>Bacillati</taxon>
        <taxon>Actinomycetota</taxon>
        <taxon>Actinomycetes</taxon>
        <taxon>Streptosporangiales</taxon>
        <taxon>Nocardiopsidaceae</taxon>
        <taxon>Nocardiopsis</taxon>
    </lineage>
</organism>
<dbReference type="PROSITE" id="PS51819">
    <property type="entry name" value="VOC"/>
    <property type="match status" value="1"/>
</dbReference>
<sequence>MRIARLSTALYVDDVAAGRDFLVGHFGFRPALDSEWVVKLVHDGTPCELILLPRAAHPDQARAEGVIIALEVADAAAEEARLRAAGVDITLPLLDEDWGERLFQVRDPNGVTVQLVQWLAPAPVTA</sequence>
<proteinExistence type="predicted"/>
<dbReference type="Gene3D" id="3.30.720.120">
    <property type="match status" value="1"/>
</dbReference>
<feature type="domain" description="VOC" evidence="1">
    <location>
        <begin position="2"/>
        <end position="118"/>
    </location>
</feature>
<dbReference type="Gene3D" id="3.30.720.110">
    <property type="match status" value="1"/>
</dbReference>
<dbReference type="Proteomes" id="UP001595847">
    <property type="component" value="Unassembled WGS sequence"/>
</dbReference>
<dbReference type="EMBL" id="JBHSBH010000008">
    <property type="protein sequence ID" value="MFC3996923.1"/>
    <property type="molecule type" value="Genomic_DNA"/>
</dbReference>
<dbReference type="InterPro" id="IPR037523">
    <property type="entry name" value="VOC_core"/>
</dbReference>
<protein>
    <submittedName>
        <fullName evidence="2">VOC family protein</fullName>
    </submittedName>
</protein>
<dbReference type="InterPro" id="IPR029068">
    <property type="entry name" value="Glyas_Bleomycin-R_OHBP_Dase"/>
</dbReference>
<gene>
    <name evidence="2" type="ORF">ACFOVU_13415</name>
</gene>
<dbReference type="InterPro" id="IPR004360">
    <property type="entry name" value="Glyas_Fos-R_dOase_dom"/>
</dbReference>
<dbReference type="RefSeq" id="WP_378533407.1">
    <property type="nucleotide sequence ID" value="NZ_JBHSBH010000008.1"/>
</dbReference>
<reference evidence="3" key="1">
    <citation type="journal article" date="2019" name="Int. J. Syst. Evol. Microbiol.">
        <title>The Global Catalogue of Microorganisms (GCM) 10K type strain sequencing project: providing services to taxonomists for standard genome sequencing and annotation.</title>
        <authorList>
            <consortium name="The Broad Institute Genomics Platform"/>
            <consortium name="The Broad Institute Genome Sequencing Center for Infectious Disease"/>
            <person name="Wu L."/>
            <person name="Ma J."/>
        </authorList>
    </citation>
    <scope>NUCLEOTIDE SEQUENCE [LARGE SCALE GENOMIC DNA]</scope>
    <source>
        <strain evidence="3">TBRC 1826</strain>
    </source>
</reference>
<dbReference type="SUPFAM" id="SSF54593">
    <property type="entry name" value="Glyoxalase/Bleomycin resistance protein/Dihydroxybiphenyl dioxygenase"/>
    <property type="match status" value="1"/>
</dbReference>
<comment type="caution">
    <text evidence="2">The sequence shown here is derived from an EMBL/GenBank/DDBJ whole genome shotgun (WGS) entry which is preliminary data.</text>
</comment>
<keyword evidence="3" id="KW-1185">Reference proteome</keyword>
<evidence type="ECO:0000259" key="1">
    <source>
        <dbReference type="PROSITE" id="PS51819"/>
    </source>
</evidence>
<accession>A0ABV8FNM0</accession>